<evidence type="ECO:0000313" key="9">
    <source>
        <dbReference type="Proteomes" id="UP000813215"/>
    </source>
</evidence>
<gene>
    <name evidence="8" type="ORF">KME28_17995</name>
</gene>
<evidence type="ECO:0000256" key="5">
    <source>
        <dbReference type="ARBA" id="ARBA00022801"/>
    </source>
</evidence>
<dbReference type="Proteomes" id="UP000813215">
    <property type="component" value="Unassembled WGS sequence"/>
</dbReference>
<dbReference type="GO" id="GO:0003729">
    <property type="term" value="F:mRNA binding"/>
    <property type="evidence" value="ECO:0007669"/>
    <property type="project" value="InterPro"/>
</dbReference>
<keyword evidence="6" id="KW-0694">RNA-binding</keyword>
<accession>A0A9E3LTY2</accession>
<dbReference type="Pfam" id="PF07927">
    <property type="entry name" value="HicA_toxin"/>
    <property type="match status" value="1"/>
</dbReference>
<comment type="similarity">
    <text evidence="1">Belongs to the HicA mRNA interferase family.</text>
</comment>
<proteinExistence type="inferred from homology"/>
<organism evidence="8 9">
    <name type="scientific">Pelatocladus maniniholoensis HA4357-MV3</name>
    <dbReference type="NCBI Taxonomy" id="1117104"/>
    <lineage>
        <taxon>Bacteria</taxon>
        <taxon>Bacillati</taxon>
        <taxon>Cyanobacteriota</taxon>
        <taxon>Cyanophyceae</taxon>
        <taxon>Nostocales</taxon>
        <taxon>Nostocaceae</taxon>
        <taxon>Pelatocladus</taxon>
    </lineage>
</organism>
<dbReference type="InterPro" id="IPR038570">
    <property type="entry name" value="HicA_sf"/>
</dbReference>
<keyword evidence="4" id="KW-0255">Endonuclease</keyword>
<reference evidence="8" key="1">
    <citation type="submission" date="2021-05" db="EMBL/GenBank/DDBJ databases">
        <authorList>
            <person name="Pietrasiak N."/>
            <person name="Ward R."/>
            <person name="Stajich J.E."/>
            <person name="Kurbessoian T."/>
        </authorList>
    </citation>
    <scope>NUCLEOTIDE SEQUENCE</scope>
    <source>
        <strain evidence="8">HA4357-MV3</strain>
    </source>
</reference>
<evidence type="ECO:0000256" key="3">
    <source>
        <dbReference type="ARBA" id="ARBA00022722"/>
    </source>
</evidence>
<dbReference type="InterPro" id="IPR012933">
    <property type="entry name" value="HicA_mRNA_interferase"/>
</dbReference>
<keyword evidence="2" id="KW-1277">Toxin-antitoxin system</keyword>
<reference evidence="8" key="2">
    <citation type="journal article" date="2022" name="Microbiol. Resour. Announc.">
        <title>Metagenome Sequencing to Explore Phylogenomics of Terrestrial Cyanobacteria.</title>
        <authorList>
            <person name="Ward R.D."/>
            <person name="Stajich J.E."/>
            <person name="Johansen J.R."/>
            <person name="Huntemann M."/>
            <person name="Clum A."/>
            <person name="Foster B."/>
            <person name="Foster B."/>
            <person name="Roux S."/>
            <person name="Palaniappan K."/>
            <person name="Varghese N."/>
            <person name="Mukherjee S."/>
            <person name="Reddy T.B.K."/>
            <person name="Daum C."/>
            <person name="Copeland A."/>
            <person name="Chen I.A."/>
            <person name="Ivanova N.N."/>
            <person name="Kyrpides N.C."/>
            <person name="Shapiro N."/>
            <person name="Eloe-Fadrosh E.A."/>
            <person name="Pietrasiak N."/>
        </authorList>
    </citation>
    <scope>NUCLEOTIDE SEQUENCE</scope>
    <source>
        <strain evidence="8">HA4357-MV3</strain>
    </source>
</reference>
<protein>
    <submittedName>
        <fullName evidence="8">Type II toxin-antitoxin system HicA family toxin</fullName>
    </submittedName>
</protein>
<dbReference type="EMBL" id="JAHHHW010000107">
    <property type="protein sequence ID" value="MBW4433556.1"/>
    <property type="molecule type" value="Genomic_DNA"/>
</dbReference>
<name>A0A9E3LTY2_9NOST</name>
<dbReference type="AlphaFoldDB" id="A0A9E3LTY2"/>
<evidence type="ECO:0000256" key="1">
    <source>
        <dbReference type="ARBA" id="ARBA00006620"/>
    </source>
</evidence>
<evidence type="ECO:0000256" key="7">
    <source>
        <dbReference type="ARBA" id="ARBA00023016"/>
    </source>
</evidence>
<dbReference type="Gene3D" id="3.30.920.30">
    <property type="entry name" value="Hypothetical protein"/>
    <property type="match status" value="1"/>
</dbReference>
<sequence>MPKKIRELKQWLRQVGFSELPGKGSHTNWIHPLYAGKLTVSGKDSSDAKPYQEKDVQQAIKEVEEKQQQEKQEDE</sequence>
<evidence type="ECO:0000256" key="2">
    <source>
        <dbReference type="ARBA" id="ARBA00022649"/>
    </source>
</evidence>
<keyword evidence="5" id="KW-0378">Hydrolase</keyword>
<evidence type="ECO:0000256" key="4">
    <source>
        <dbReference type="ARBA" id="ARBA00022759"/>
    </source>
</evidence>
<dbReference type="GO" id="GO:0016787">
    <property type="term" value="F:hydrolase activity"/>
    <property type="evidence" value="ECO:0007669"/>
    <property type="project" value="UniProtKB-KW"/>
</dbReference>
<evidence type="ECO:0000256" key="6">
    <source>
        <dbReference type="ARBA" id="ARBA00022884"/>
    </source>
</evidence>
<evidence type="ECO:0000313" key="8">
    <source>
        <dbReference type="EMBL" id="MBW4433556.1"/>
    </source>
</evidence>
<comment type="caution">
    <text evidence="8">The sequence shown here is derived from an EMBL/GenBank/DDBJ whole genome shotgun (WGS) entry which is preliminary data.</text>
</comment>
<keyword evidence="3" id="KW-0540">Nuclease</keyword>
<keyword evidence="7" id="KW-0346">Stress response</keyword>
<dbReference type="GO" id="GO:0004519">
    <property type="term" value="F:endonuclease activity"/>
    <property type="evidence" value="ECO:0007669"/>
    <property type="project" value="UniProtKB-KW"/>
</dbReference>
<dbReference type="SUPFAM" id="SSF54786">
    <property type="entry name" value="YcfA/nrd intein domain"/>
    <property type="match status" value="1"/>
</dbReference>